<dbReference type="FunCoup" id="F0XV14">
    <property type="interactions" value="123"/>
</dbReference>
<dbReference type="GO" id="GO:0004866">
    <property type="term" value="F:endopeptidase inhibitor activity"/>
    <property type="evidence" value="ECO:0007669"/>
    <property type="project" value="TreeGrafter"/>
</dbReference>
<reference evidence="3 4" key="1">
    <citation type="journal article" date="2011" name="Proc. Natl. Acad. Sci. U.S.A.">
        <title>Genome and transcriptome analyses of the mountain pine beetle-fungal symbiont Grosmannia clavigera, a lodgepole pine pathogen.</title>
        <authorList>
            <person name="DiGuistini S."/>
            <person name="Wang Y."/>
            <person name="Liao N.Y."/>
            <person name="Taylor G."/>
            <person name="Tanguay P."/>
            <person name="Feau N."/>
            <person name="Henrissat B."/>
            <person name="Chan S.K."/>
            <person name="Hesse-Orce U."/>
            <person name="Alamouti S.M."/>
            <person name="Tsui C.K.M."/>
            <person name="Docking R.T."/>
            <person name="Levasseur A."/>
            <person name="Haridas S."/>
            <person name="Robertson G."/>
            <person name="Birol I."/>
            <person name="Holt R.A."/>
            <person name="Marra M.A."/>
            <person name="Hamelin R.C."/>
            <person name="Hirst M."/>
            <person name="Jones S.J.M."/>
            <person name="Bohlmann J."/>
            <person name="Breuil C."/>
        </authorList>
    </citation>
    <scope>NUCLEOTIDE SEQUENCE [LARGE SCALE GENOMIC DNA]</scope>
    <source>
        <strain evidence="4">kw1407 / UAMH 11150</strain>
    </source>
</reference>
<evidence type="ECO:0008006" key="5">
    <source>
        <dbReference type="Google" id="ProtNLM"/>
    </source>
</evidence>
<comment type="similarity">
    <text evidence="1">Belongs to the protease inhibitor I9 family.</text>
</comment>
<dbReference type="GeneID" id="25977965"/>
<evidence type="ECO:0000256" key="1">
    <source>
        <dbReference type="ARBA" id="ARBA00038069"/>
    </source>
</evidence>
<proteinExistence type="inferred from homology"/>
<dbReference type="EMBL" id="GL630006">
    <property type="protein sequence ID" value="EFW98870.1"/>
    <property type="molecule type" value="Genomic_DNA"/>
</dbReference>
<dbReference type="InterPro" id="IPR037045">
    <property type="entry name" value="S8pro/Inhibitor_I9_sf"/>
</dbReference>
<feature type="chain" id="PRO_5003261108" description="Proteinase inhibitor, propeptide" evidence="2">
    <location>
        <begin position="20"/>
        <end position="95"/>
    </location>
</feature>
<dbReference type="OrthoDB" id="3888684at2759"/>
<organism evidence="4">
    <name type="scientific">Grosmannia clavigera (strain kw1407 / UAMH 11150)</name>
    <name type="common">Blue stain fungus</name>
    <name type="synonym">Graphiocladiella clavigera</name>
    <dbReference type="NCBI Taxonomy" id="655863"/>
    <lineage>
        <taxon>Eukaryota</taxon>
        <taxon>Fungi</taxon>
        <taxon>Dikarya</taxon>
        <taxon>Ascomycota</taxon>
        <taxon>Pezizomycotina</taxon>
        <taxon>Sordariomycetes</taxon>
        <taxon>Sordariomycetidae</taxon>
        <taxon>Ophiostomatales</taxon>
        <taxon>Ophiostomataceae</taxon>
        <taxon>Leptographium</taxon>
    </lineage>
</organism>
<dbReference type="Proteomes" id="UP000007796">
    <property type="component" value="Unassembled WGS sequence"/>
</dbReference>
<sequence length="95" mass="9966">MKPSTLFATVLALAAGVVAVDQQKQVVVTYPSNTPDWVVSQAKDAIVAAGGVITHEYNLIKGFAATAGEKVLETVKTMGSAYNALIEEDEVITIS</sequence>
<dbReference type="FunFam" id="3.30.70.80:FF:000005">
    <property type="entry name" value="Proteinase inhibitor I2B"/>
    <property type="match status" value="1"/>
</dbReference>
<protein>
    <recommendedName>
        <fullName evidence="5">Proteinase inhibitor, propeptide</fullName>
    </recommendedName>
</protein>
<dbReference type="AlphaFoldDB" id="F0XV14"/>
<dbReference type="InterPro" id="IPR052471">
    <property type="entry name" value="PBI_I9"/>
</dbReference>
<dbReference type="PANTHER" id="PTHR28288">
    <property type="entry name" value="PROTEASE B INHIBITOR 2"/>
    <property type="match status" value="1"/>
</dbReference>
<keyword evidence="2" id="KW-0732">Signal</keyword>
<dbReference type="GO" id="GO:0042144">
    <property type="term" value="P:vacuole fusion, non-autophagic"/>
    <property type="evidence" value="ECO:0007669"/>
    <property type="project" value="TreeGrafter"/>
</dbReference>
<gene>
    <name evidence="3" type="ORF">CMQ_4722</name>
</gene>
<evidence type="ECO:0000313" key="3">
    <source>
        <dbReference type="EMBL" id="EFW98870.1"/>
    </source>
</evidence>
<evidence type="ECO:0000256" key="2">
    <source>
        <dbReference type="SAM" id="SignalP"/>
    </source>
</evidence>
<dbReference type="eggNOG" id="ENOG502SC39">
    <property type="taxonomic scope" value="Eukaryota"/>
</dbReference>
<accession>F0XV14</accession>
<dbReference type="RefSeq" id="XP_014168353.1">
    <property type="nucleotide sequence ID" value="XM_014312878.1"/>
</dbReference>
<dbReference type="InParanoid" id="F0XV14"/>
<dbReference type="PANTHER" id="PTHR28288:SF1">
    <property type="entry name" value="INHIBITOR I9 DOMAIN-CONTAINING PROTEIN"/>
    <property type="match status" value="1"/>
</dbReference>
<dbReference type="Gene3D" id="3.30.70.80">
    <property type="entry name" value="Peptidase S8 propeptide/proteinase inhibitor I9"/>
    <property type="match status" value="1"/>
</dbReference>
<keyword evidence="4" id="KW-1185">Reference proteome</keyword>
<dbReference type="SUPFAM" id="SSF54897">
    <property type="entry name" value="Protease propeptides/inhibitors"/>
    <property type="match status" value="1"/>
</dbReference>
<dbReference type="HOGENOM" id="CLU_156026_0_0_1"/>
<evidence type="ECO:0000313" key="4">
    <source>
        <dbReference type="Proteomes" id="UP000007796"/>
    </source>
</evidence>
<name>F0XV14_GROCL</name>
<feature type="signal peptide" evidence="2">
    <location>
        <begin position="1"/>
        <end position="19"/>
    </location>
</feature>